<dbReference type="Pfam" id="PF07949">
    <property type="entry name" value="YbbR"/>
    <property type="match status" value="3"/>
</dbReference>
<sequence>MDKWLRNTNVVKVIALLLGILLWAVVRLDENATTGNGFSTTQERTIYNVKVTPLYDDTKFHIQSMDPTEVMIRLEGKESALKKLSTDQYQIVVDLTDAKVGENTLSLIAKNSPSGVKVSIFPPYAKVVLEEKQTKEVPVTVNLIGNPANGFKAGQPVAKPNRVLLTVPSGLMDEAITVRADVNIENAQSAVTKQAKLVALDKNGKELAVTISPPVVDVEVPITQPFKKMPLQLKVIGEPASGFGVAAFQPSFDQITVYGPQELLNTLDFYEGPQIDLTGVKADQTFTLDIPLKNRITLVDPAKVEVKVQIVPSERKTLEQVPITIIGQNNEYDTKIKTPAGGTVNVTVEGAPATLAKLRPQDVQAIVDVSNQPPGEHAIQVNLNLPQFVKKVDANPQAVVDITAKAGQQAAGAGQVQTPVQSTTQTPVQPQTPAQTQTQTEKQP</sequence>
<evidence type="ECO:0000256" key="1">
    <source>
        <dbReference type="SAM" id="MobiDB-lite"/>
    </source>
</evidence>
<evidence type="ECO:0000313" key="3">
    <source>
        <dbReference type="Proteomes" id="UP000247476"/>
    </source>
</evidence>
<feature type="region of interest" description="Disordered" evidence="1">
    <location>
        <begin position="408"/>
        <end position="444"/>
    </location>
</feature>
<organism evidence="2 3">
    <name type="scientific">Paenibacillus flagellatus</name>
    <dbReference type="NCBI Taxonomy" id="2211139"/>
    <lineage>
        <taxon>Bacteria</taxon>
        <taxon>Bacillati</taxon>
        <taxon>Bacillota</taxon>
        <taxon>Bacilli</taxon>
        <taxon>Bacillales</taxon>
        <taxon>Paenibacillaceae</taxon>
        <taxon>Paenibacillus</taxon>
    </lineage>
</organism>
<dbReference type="Gene3D" id="2.170.120.30">
    <property type="match status" value="2"/>
</dbReference>
<dbReference type="Gene3D" id="2.170.120.40">
    <property type="entry name" value="YbbR-like domain"/>
    <property type="match status" value="2"/>
</dbReference>
<dbReference type="PANTHER" id="PTHR37804">
    <property type="entry name" value="CDAA REGULATORY PROTEIN CDAR"/>
    <property type="match status" value="1"/>
</dbReference>
<dbReference type="AlphaFoldDB" id="A0A2V5JZ42"/>
<keyword evidence="3" id="KW-1185">Reference proteome</keyword>
<accession>A0A2V5JZ42</accession>
<dbReference type="OrthoDB" id="1013291at2"/>
<comment type="caution">
    <text evidence="2">The sequence shown here is derived from an EMBL/GenBank/DDBJ whole genome shotgun (WGS) entry which is preliminary data.</text>
</comment>
<dbReference type="PANTHER" id="PTHR37804:SF1">
    <property type="entry name" value="CDAA REGULATORY PROTEIN CDAR"/>
    <property type="match status" value="1"/>
</dbReference>
<dbReference type="InterPro" id="IPR053154">
    <property type="entry name" value="c-di-AMP_regulator"/>
</dbReference>
<dbReference type="RefSeq" id="WP_110843588.1">
    <property type="nucleotide sequence ID" value="NZ_QJVJ01000018.1"/>
</dbReference>
<protein>
    <recommendedName>
        <fullName evidence="4">YbbR-like domain-containing protein YbbR</fullName>
    </recommendedName>
</protein>
<name>A0A2V5JZ42_9BACL</name>
<reference evidence="2 3" key="1">
    <citation type="submission" date="2018-05" db="EMBL/GenBank/DDBJ databases">
        <title>Paenibacillus flagellatus sp. nov., isolated from selenium mineral soil.</title>
        <authorList>
            <person name="Dai X."/>
        </authorList>
    </citation>
    <scope>NUCLEOTIDE SEQUENCE [LARGE SCALE GENOMIC DNA]</scope>
    <source>
        <strain evidence="2 3">DXL2</strain>
    </source>
</reference>
<dbReference type="InterPro" id="IPR012505">
    <property type="entry name" value="YbbR"/>
</dbReference>
<dbReference type="Proteomes" id="UP000247476">
    <property type="component" value="Unassembled WGS sequence"/>
</dbReference>
<evidence type="ECO:0008006" key="4">
    <source>
        <dbReference type="Google" id="ProtNLM"/>
    </source>
</evidence>
<evidence type="ECO:0000313" key="2">
    <source>
        <dbReference type="EMBL" id="PYI50574.1"/>
    </source>
</evidence>
<proteinExistence type="predicted"/>
<dbReference type="EMBL" id="QJVJ01000018">
    <property type="protein sequence ID" value="PYI50574.1"/>
    <property type="molecule type" value="Genomic_DNA"/>
</dbReference>
<gene>
    <name evidence="2" type="ORF">DLM86_29170</name>
</gene>